<protein>
    <recommendedName>
        <fullName evidence="7">Carboxypeptidase regulatory-like domain-containing protein</fullName>
    </recommendedName>
</protein>
<organism evidence="3 5">
    <name type="scientific">Butyricimonas paravirosa</name>
    <dbReference type="NCBI Taxonomy" id="1472417"/>
    <lineage>
        <taxon>Bacteria</taxon>
        <taxon>Pseudomonadati</taxon>
        <taxon>Bacteroidota</taxon>
        <taxon>Bacteroidia</taxon>
        <taxon>Bacteroidales</taxon>
        <taxon>Odoribacteraceae</taxon>
        <taxon>Butyricimonas</taxon>
    </lineage>
</organism>
<evidence type="ECO:0000313" key="6">
    <source>
        <dbReference type="Proteomes" id="UP001302374"/>
    </source>
</evidence>
<reference evidence="3 5" key="2">
    <citation type="submission" date="2020-03" db="EMBL/GenBank/DDBJ databases">
        <title>Genomic Encyclopedia of Type Strains, Phase IV (KMG-IV): sequencing the most valuable type-strain genomes for metagenomic binning, comparative biology and taxonomic classification.</title>
        <authorList>
            <person name="Goeker M."/>
        </authorList>
    </citation>
    <scope>NUCLEOTIDE SEQUENCE [LARGE SCALE GENOMIC DNA]</scope>
    <source>
        <strain evidence="3 5">DSM 105722</strain>
    </source>
</reference>
<feature type="transmembrane region" description="Helical" evidence="1">
    <location>
        <begin position="125"/>
        <end position="145"/>
    </location>
</feature>
<dbReference type="GeneID" id="86892039"/>
<feature type="chain" id="PRO_5031183675" description="Carboxypeptidase regulatory-like domain-containing protein" evidence="2">
    <location>
        <begin position="23"/>
        <end position="151"/>
    </location>
</feature>
<reference evidence="4 6" key="1">
    <citation type="submission" date="2019-09" db="EMBL/GenBank/DDBJ databases">
        <title>Butyricimonas paravirosa DSM 105722 (=214-4 = JCM 18677 = CCUG 65563).</title>
        <authorList>
            <person name="Le Roy T."/>
            <person name="Cani P.D."/>
        </authorList>
    </citation>
    <scope>NUCLEOTIDE SEQUENCE [LARGE SCALE GENOMIC DNA]</scope>
    <source>
        <strain evidence="4 6">DSM 105722</strain>
    </source>
</reference>
<evidence type="ECO:0008006" key="7">
    <source>
        <dbReference type="Google" id="ProtNLM"/>
    </source>
</evidence>
<dbReference type="Gene3D" id="2.60.40.1120">
    <property type="entry name" value="Carboxypeptidase-like, regulatory domain"/>
    <property type="match status" value="1"/>
</dbReference>
<dbReference type="Proteomes" id="UP000576368">
    <property type="component" value="Unassembled WGS sequence"/>
</dbReference>
<keyword evidence="2" id="KW-0732">Signal</keyword>
<keyword evidence="1" id="KW-0812">Transmembrane</keyword>
<dbReference type="AlphaFoldDB" id="A0A7X5YB60"/>
<evidence type="ECO:0000313" key="5">
    <source>
        <dbReference type="Proteomes" id="UP000576368"/>
    </source>
</evidence>
<proteinExistence type="predicted"/>
<gene>
    <name evidence="4" type="ORF">F1644_12055</name>
    <name evidence="3" type="ORF">GGR15_000163</name>
</gene>
<evidence type="ECO:0000313" key="3">
    <source>
        <dbReference type="EMBL" id="NJC16561.1"/>
    </source>
</evidence>
<dbReference type="RefSeq" id="WP_118304635.1">
    <property type="nucleotide sequence ID" value="NZ_BMPA01000001.1"/>
</dbReference>
<feature type="signal peptide" evidence="2">
    <location>
        <begin position="1"/>
        <end position="22"/>
    </location>
</feature>
<accession>A0A7X5YB60</accession>
<dbReference type="Proteomes" id="UP001302374">
    <property type="component" value="Chromosome"/>
</dbReference>
<keyword evidence="6" id="KW-1185">Reference proteome</keyword>
<sequence length="151" mass="17448">MKLLNMISLVCAFLLFQKMVQAQSDEEYSVRIYVNIVYEDMSQVDGALIKVYDKNRNYLCERFSDTNELGATVIEDTNIIREYGTYYLEVSKPGYTTEMKQVEVKNEQVRLCPGVILKPEKNQSIVWWVLGMLFLFVGFGLWCCGRKRGGA</sequence>
<evidence type="ECO:0000256" key="1">
    <source>
        <dbReference type="SAM" id="Phobius"/>
    </source>
</evidence>
<evidence type="ECO:0000313" key="4">
    <source>
        <dbReference type="EMBL" id="WOF12946.1"/>
    </source>
</evidence>
<name>A0A7X5YB60_9BACT</name>
<keyword evidence="1" id="KW-0472">Membrane</keyword>
<dbReference type="EMBL" id="CP043839">
    <property type="protein sequence ID" value="WOF12946.1"/>
    <property type="molecule type" value="Genomic_DNA"/>
</dbReference>
<dbReference type="EMBL" id="JAATLI010000001">
    <property type="protein sequence ID" value="NJC16561.1"/>
    <property type="molecule type" value="Genomic_DNA"/>
</dbReference>
<evidence type="ECO:0000256" key="2">
    <source>
        <dbReference type="SAM" id="SignalP"/>
    </source>
</evidence>
<keyword evidence="1" id="KW-1133">Transmembrane helix</keyword>